<evidence type="ECO:0000256" key="5">
    <source>
        <dbReference type="SAM" id="MobiDB-lite"/>
    </source>
</evidence>
<evidence type="ECO:0000256" key="1">
    <source>
        <dbReference type="ARBA" id="ARBA00004123"/>
    </source>
</evidence>
<dbReference type="OrthoDB" id="10266662at2759"/>
<dbReference type="Proteomes" id="UP000625711">
    <property type="component" value="Unassembled WGS sequence"/>
</dbReference>
<feature type="compositionally biased region" description="Acidic residues" evidence="5">
    <location>
        <begin position="131"/>
        <end position="140"/>
    </location>
</feature>
<feature type="compositionally biased region" description="Basic residues" evidence="5">
    <location>
        <begin position="706"/>
        <end position="721"/>
    </location>
</feature>
<evidence type="ECO:0008006" key="8">
    <source>
        <dbReference type="Google" id="ProtNLM"/>
    </source>
</evidence>
<dbReference type="GO" id="GO:0005654">
    <property type="term" value="C:nucleoplasm"/>
    <property type="evidence" value="ECO:0007669"/>
    <property type="project" value="TreeGrafter"/>
</dbReference>
<dbReference type="PANTHER" id="PTHR12687">
    <property type="entry name" value="NUCLEOLAR COMPLEX 2 AND RAD4-RELATED"/>
    <property type="match status" value="1"/>
</dbReference>
<reference evidence="6" key="1">
    <citation type="submission" date="2020-08" db="EMBL/GenBank/DDBJ databases">
        <title>Genome sequencing and assembly of the red palm weevil Rhynchophorus ferrugineus.</title>
        <authorList>
            <person name="Dias G.B."/>
            <person name="Bergman C.M."/>
            <person name="Manee M."/>
        </authorList>
    </citation>
    <scope>NUCLEOTIDE SEQUENCE</scope>
    <source>
        <strain evidence="6">AA-2017</strain>
        <tissue evidence="6">Whole larva</tissue>
    </source>
</reference>
<accession>A0A834HMY3</accession>
<evidence type="ECO:0000256" key="2">
    <source>
        <dbReference type="ARBA" id="ARBA00005907"/>
    </source>
</evidence>
<dbReference type="InterPro" id="IPR005343">
    <property type="entry name" value="Noc2"/>
</dbReference>
<dbReference type="SUPFAM" id="SSF48371">
    <property type="entry name" value="ARM repeat"/>
    <property type="match status" value="1"/>
</dbReference>
<dbReference type="Pfam" id="PF03715">
    <property type="entry name" value="Noc2"/>
    <property type="match status" value="1"/>
</dbReference>
<dbReference type="GO" id="GO:0000122">
    <property type="term" value="P:negative regulation of transcription by RNA polymerase II"/>
    <property type="evidence" value="ECO:0007669"/>
    <property type="project" value="TreeGrafter"/>
</dbReference>
<feature type="region of interest" description="Disordered" evidence="5">
    <location>
        <begin position="684"/>
        <end position="726"/>
    </location>
</feature>
<feature type="coiled-coil region" evidence="4">
    <location>
        <begin position="591"/>
        <end position="618"/>
    </location>
</feature>
<feature type="compositionally biased region" description="Acidic residues" evidence="5">
    <location>
        <begin position="83"/>
        <end position="94"/>
    </location>
</feature>
<comment type="caution">
    <text evidence="6">The sequence shown here is derived from an EMBL/GenBank/DDBJ whole genome shotgun (WGS) entry which is preliminary data.</text>
</comment>
<evidence type="ECO:0000313" key="6">
    <source>
        <dbReference type="EMBL" id="KAF7265217.1"/>
    </source>
</evidence>
<dbReference type="AlphaFoldDB" id="A0A834HMY3"/>
<keyword evidence="4" id="KW-0175">Coiled coil</keyword>
<protein>
    <recommendedName>
        <fullName evidence="8">Nucleolar complex protein 2 homolog</fullName>
    </recommendedName>
</protein>
<dbReference type="InterPro" id="IPR016024">
    <property type="entry name" value="ARM-type_fold"/>
</dbReference>
<dbReference type="EMBL" id="JAACXV010014635">
    <property type="protein sequence ID" value="KAF7265217.1"/>
    <property type="molecule type" value="Genomic_DNA"/>
</dbReference>
<comment type="subcellular location">
    <subcellularLocation>
        <location evidence="1">Nucleus</location>
    </subcellularLocation>
</comment>
<feature type="compositionally biased region" description="Basic and acidic residues" evidence="5">
    <location>
        <begin position="141"/>
        <end position="153"/>
    </location>
</feature>
<sequence>MKVTKRVKVKKLLRHVFHALVKKKSKGLVLKNHIKRNKILKQTNPTIKGINETKNSDSELENVLENDSSSDIDENSLIKTDSDLESDVDADEESLTEKHKEDLEKLKKTDPEFYKFLQENDNKLLQFALSDEEGEDQSADEDVKKESVHKPNTDLEVASDESDFEAEDDSPKDNHIITLKLIKQWQSSIKTDRSNKTIIELTQAFHAALKRVSNSEEENEPLKYKVEASSVFNAIIQICVMELGPAIRRYLGLQSGSKQPPHKCKKFNKLKRVLKLYFTNLLKLLIGVTSSNIQTVLLKHLHYMSPMLNSYTNITKSILTKLIKLWSTADDSVRVLSFFCILRIVTNQMGGTLDICIKSMYMAYVRNSKFVSISTLASINFMRRSLVEMFALDLNVSYTHVFLYIRQLAIQLRNAITVNKKENTQAVYNWQFVNSLRLWGSLLALTQNKQQMHQLVYPFIQVCLGTIKLVPTAQYYPLRFHVVQILIDFTKDTKVFIPILPFLLEVLTSYNFDKKHQKISMKPLHFTCLLRLSKSQLLENGFKDTIIDTIYSQILEYLSIVSHSVSFPDLSLVCILQIKQFIKKCKTMKYTRKLKQALEKIEQNSNFIESERSKLMLQLTDVKQIEGWESQIRAKGTPLVTFYTSWCKVRNIRKSKALTNNDALADYKLPTLKRVNKKNDKSLAQDVPVELFPSDSEDSENELEKKPKRGKRGGKNVKRNKIMKENHLNDVDQKDIVEDISVDDW</sequence>
<evidence type="ECO:0000256" key="3">
    <source>
        <dbReference type="ARBA" id="ARBA00023242"/>
    </source>
</evidence>
<dbReference type="GO" id="GO:0005730">
    <property type="term" value="C:nucleolus"/>
    <property type="evidence" value="ECO:0007669"/>
    <property type="project" value="TreeGrafter"/>
</dbReference>
<name>A0A834HMY3_RHYFE</name>
<evidence type="ECO:0000313" key="7">
    <source>
        <dbReference type="Proteomes" id="UP000625711"/>
    </source>
</evidence>
<dbReference type="PANTHER" id="PTHR12687:SF4">
    <property type="entry name" value="NUCLEOLAR COMPLEX PROTEIN 2 HOMOLOG"/>
    <property type="match status" value="1"/>
</dbReference>
<keyword evidence="3" id="KW-0539">Nucleus</keyword>
<organism evidence="6 7">
    <name type="scientific">Rhynchophorus ferrugineus</name>
    <name type="common">Red palm weevil</name>
    <name type="synonym">Curculio ferrugineus</name>
    <dbReference type="NCBI Taxonomy" id="354439"/>
    <lineage>
        <taxon>Eukaryota</taxon>
        <taxon>Metazoa</taxon>
        <taxon>Ecdysozoa</taxon>
        <taxon>Arthropoda</taxon>
        <taxon>Hexapoda</taxon>
        <taxon>Insecta</taxon>
        <taxon>Pterygota</taxon>
        <taxon>Neoptera</taxon>
        <taxon>Endopterygota</taxon>
        <taxon>Coleoptera</taxon>
        <taxon>Polyphaga</taxon>
        <taxon>Cucujiformia</taxon>
        <taxon>Curculionidae</taxon>
        <taxon>Dryophthorinae</taxon>
        <taxon>Rhynchophorus</taxon>
    </lineage>
</organism>
<dbReference type="GO" id="GO:0030690">
    <property type="term" value="C:Noc1p-Noc2p complex"/>
    <property type="evidence" value="ECO:0007669"/>
    <property type="project" value="TreeGrafter"/>
</dbReference>
<proteinExistence type="inferred from homology"/>
<dbReference type="GO" id="GO:0030691">
    <property type="term" value="C:Noc2p-Noc3p complex"/>
    <property type="evidence" value="ECO:0007669"/>
    <property type="project" value="TreeGrafter"/>
</dbReference>
<dbReference type="GO" id="GO:0042273">
    <property type="term" value="P:ribosomal large subunit biogenesis"/>
    <property type="evidence" value="ECO:0007669"/>
    <property type="project" value="TreeGrafter"/>
</dbReference>
<dbReference type="GO" id="GO:0042393">
    <property type="term" value="F:histone binding"/>
    <property type="evidence" value="ECO:0007669"/>
    <property type="project" value="TreeGrafter"/>
</dbReference>
<keyword evidence="7" id="KW-1185">Reference proteome</keyword>
<feature type="region of interest" description="Disordered" evidence="5">
    <location>
        <begin position="64"/>
        <end position="103"/>
    </location>
</feature>
<dbReference type="GO" id="GO:0003714">
    <property type="term" value="F:transcription corepressor activity"/>
    <property type="evidence" value="ECO:0007669"/>
    <property type="project" value="TreeGrafter"/>
</dbReference>
<evidence type="ECO:0000256" key="4">
    <source>
        <dbReference type="SAM" id="Coils"/>
    </source>
</evidence>
<feature type="compositionally biased region" description="Acidic residues" evidence="5">
    <location>
        <begin position="64"/>
        <end position="74"/>
    </location>
</feature>
<comment type="similarity">
    <text evidence="2">Belongs to the NOC2 family.</text>
</comment>
<gene>
    <name evidence="6" type="ORF">GWI33_021326</name>
</gene>
<feature type="region of interest" description="Disordered" evidence="5">
    <location>
        <begin position="131"/>
        <end position="170"/>
    </location>
</feature>
<feature type="compositionally biased region" description="Acidic residues" evidence="5">
    <location>
        <begin position="157"/>
        <end position="168"/>
    </location>
</feature>